<reference evidence="3 4" key="1">
    <citation type="journal article" date="2017" name="Viruses">
        <title>Characterization of Bacillus subtilis Viruses vB_BsuM-Goe2 and vB_BsuM-Goe3.</title>
        <authorList>
            <person name="Willms I.M."/>
            <person name="Hoppert M."/>
            <person name="Hertel R."/>
        </authorList>
    </citation>
    <scope>NUCLEOTIDE SEQUENCE [LARGE SCALE GENOMIC DNA]</scope>
</reference>
<dbReference type="Gene3D" id="3.40.50.300">
    <property type="entry name" value="P-loop containing nucleotide triphosphate hydrolases"/>
    <property type="match status" value="2"/>
</dbReference>
<dbReference type="Gene3D" id="1.10.287.510">
    <property type="entry name" value="Helix hairpin bin"/>
    <property type="match status" value="1"/>
</dbReference>
<dbReference type="PANTHER" id="PTHR32114:SF2">
    <property type="entry name" value="ABC TRANSPORTER ABCH.3"/>
    <property type="match status" value="1"/>
</dbReference>
<evidence type="ECO:0000256" key="1">
    <source>
        <dbReference type="SAM" id="Coils"/>
    </source>
</evidence>
<dbReference type="PANTHER" id="PTHR32114">
    <property type="entry name" value="ABC TRANSPORTER ABCH.3"/>
    <property type="match status" value="1"/>
</dbReference>
<feature type="domain" description="Rad50/SbcC-type AAA" evidence="2">
    <location>
        <begin position="5"/>
        <end position="239"/>
    </location>
</feature>
<keyword evidence="1" id="KW-0175">Coiled coil</keyword>
<proteinExistence type="predicted"/>
<dbReference type="GO" id="GO:0016887">
    <property type="term" value="F:ATP hydrolysis activity"/>
    <property type="evidence" value="ECO:0007669"/>
    <property type="project" value="InterPro"/>
</dbReference>
<protein>
    <submittedName>
        <fullName evidence="3">Recombination nuclease</fullName>
    </submittedName>
</protein>
<name>A0A217EQN3_9CAUD</name>
<organism evidence="3 4">
    <name type="scientific">Bacillus phage vB_BsuM-Goe2</name>
    <dbReference type="NCBI Taxonomy" id="1933062"/>
    <lineage>
        <taxon>Viruses</taxon>
        <taxon>Duplodnaviria</taxon>
        <taxon>Heunggongvirae</taxon>
        <taxon>Uroviricota</taxon>
        <taxon>Caudoviricetes</taxon>
        <taxon>Herelleviridae</taxon>
        <taxon>Spounavirinae</taxon>
        <taxon>Okubovirus</taxon>
        <taxon>Okubovirus camphawk</taxon>
    </lineage>
</organism>
<dbReference type="Pfam" id="PF13476">
    <property type="entry name" value="AAA_23"/>
    <property type="match status" value="1"/>
</dbReference>
<dbReference type="EMBL" id="KY368639">
    <property type="protein sequence ID" value="APZ82352.1"/>
    <property type="molecule type" value="Genomic_DNA"/>
</dbReference>
<dbReference type="InterPro" id="IPR027417">
    <property type="entry name" value="P-loop_NTPase"/>
</dbReference>
<evidence type="ECO:0000313" key="4">
    <source>
        <dbReference type="Proteomes" id="UP000224660"/>
    </source>
</evidence>
<feature type="coiled-coil region" evidence="1">
    <location>
        <begin position="178"/>
        <end position="282"/>
    </location>
</feature>
<dbReference type="SUPFAM" id="SSF52540">
    <property type="entry name" value="P-loop containing nucleoside triphosphate hydrolases"/>
    <property type="match status" value="1"/>
</dbReference>
<gene>
    <name evidence="3" type="ORF">Goe2_c11600</name>
</gene>
<dbReference type="Proteomes" id="UP000224660">
    <property type="component" value="Segment"/>
</dbReference>
<dbReference type="SUPFAM" id="SSF75712">
    <property type="entry name" value="Rad50 coiled-coil Zn hook"/>
    <property type="match status" value="1"/>
</dbReference>
<sequence length="637" mass="72957">MKIKQISIENFMSIKKTSFNFDNRGLVLITGDNQDAFDSNGAGKSTAFSEAPCWALYGQTIRGYKADKVVNKNTKKNTVVSLQIEDDNGDLYEVVRARKHSTLKNHVYLYKNGENITGKSDTDTNNMIIDLLQMDFSTFTNSIMFGQGASKMFANSTDTEQKQILERMLQIDIFKACQEEAKNMVLNLEEKIRRIESDKESIESRLRVHKTNLQELQEKETQAIKSAQEKIDQYTKDIEENQSEIESAKGEIEDLESDIEVMQKAIKKNQKTLESYKEQEEAYNTLVGDRSALLRDFKKLEKKVLKTKSELDDLRSGKSVPEVCDMCGQDLPLEDTTHMQNHLTDNIKNYTEEIKEIKDEIAELDPLIEKLEKHLKSKDRYEKDRIKYAETVAEYKGDLKLANSKIQSLEKENRNLNKLIKEQKEAQEVQYTDLIEKEIENIRVAEADIETRSNNITRMSEELEKYSFWHTAYGNQGIKSILLDSVTPFLNRRANYYLSALSDSTMEVEFNTQTTLSSGEKRDKFSVEVRNENGEDGYKGSSNGEKRRIDVAVNMALQDLVMSRSNKKIDLIVYDEVFEGLDQIGCEAVIQLLNEKAKQCGTVMVITHSESLKQLFSNTLTVKKINGNTVIVDELSI</sequence>
<evidence type="ECO:0000313" key="3">
    <source>
        <dbReference type="EMBL" id="APZ82352.1"/>
    </source>
</evidence>
<feature type="coiled-coil region" evidence="1">
    <location>
        <begin position="392"/>
        <end position="429"/>
    </location>
</feature>
<evidence type="ECO:0000259" key="2">
    <source>
        <dbReference type="Pfam" id="PF13476"/>
    </source>
</evidence>
<accession>A0A217EQN3</accession>
<dbReference type="InterPro" id="IPR038729">
    <property type="entry name" value="Rad50/SbcC_AAA"/>
</dbReference>
<dbReference type="GO" id="GO:0006302">
    <property type="term" value="P:double-strand break repair"/>
    <property type="evidence" value="ECO:0007669"/>
    <property type="project" value="InterPro"/>
</dbReference>